<dbReference type="OrthoDB" id="273123at2759"/>
<feature type="compositionally biased region" description="Polar residues" evidence="8">
    <location>
        <begin position="247"/>
        <end position="258"/>
    </location>
</feature>
<feature type="region of interest" description="Disordered" evidence="8">
    <location>
        <begin position="615"/>
        <end position="647"/>
    </location>
</feature>
<dbReference type="AlphaFoldDB" id="A0A5J5FAQ8"/>
<evidence type="ECO:0000256" key="6">
    <source>
        <dbReference type="ARBA" id="ARBA00022833"/>
    </source>
</evidence>
<accession>A0A5J5FAQ8</accession>
<feature type="compositionally biased region" description="Basic and acidic residues" evidence="8">
    <location>
        <begin position="180"/>
        <end position="195"/>
    </location>
</feature>
<dbReference type="GO" id="GO:0006270">
    <property type="term" value="P:DNA replication initiation"/>
    <property type="evidence" value="ECO:0007669"/>
    <property type="project" value="InterPro"/>
</dbReference>
<dbReference type="GO" id="GO:0003688">
    <property type="term" value="F:DNA replication origin binding"/>
    <property type="evidence" value="ECO:0007669"/>
    <property type="project" value="TreeGrafter"/>
</dbReference>
<evidence type="ECO:0000256" key="1">
    <source>
        <dbReference type="ARBA" id="ARBA00004123"/>
    </source>
</evidence>
<evidence type="ECO:0000256" key="2">
    <source>
        <dbReference type="ARBA" id="ARBA00009679"/>
    </source>
</evidence>
<feature type="region of interest" description="Disordered" evidence="8">
    <location>
        <begin position="82"/>
        <end position="215"/>
    </location>
</feature>
<dbReference type="GO" id="GO:0043596">
    <property type="term" value="C:nuclear replication fork"/>
    <property type="evidence" value="ECO:0007669"/>
    <property type="project" value="TreeGrafter"/>
</dbReference>
<gene>
    <name evidence="11" type="ORF">FN846DRAFT_927627</name>
</gene>
<dbReference type="PANTHER" id="PTHR13454">
    <property type="entry name" value="PROTEIN MCM10 HOMOLOG"/>
    <property type="match status" value="1"/>
</dbReference>
<dbReference type="GO" id="GO:0008270">
    <property type="term" value="F:zinc ion binding"/>
    <property type="evidence" value="ECO:0007669"/>
    <property type="project" value="UniProtKB-KW"/>
</dbReference>
<dbReference type="EMBL" id="VXIS01000007">
    <property type="protein sequence ID" value="KAA8914323.1"/>
    <property type="molecule type" value="Genomic_DNA"/>
</dbReference>
<feature type="region of interest" description="Disordered" evidence="8">
    <location>
        <begin position="1"/>
        <end position="65"/>
    </location>
</feature>
<dbReference type="PANTHER" id="PTHR13454:SF11">
    <property type="entry name" value="PROTEIN MCM10 HOMOLOG"/>
    <property type="match status" value="1"/>
</dbReference>
<evidence type="ECO:0000256" key="3">
    <source>
        <dbReference type="ARBA" id="ARBA00022705"/>
    </source>
</evidence>
<evidence type="ECO:0000256" key="4">
    <source>
        <dbReference type="ARBA" id="ARBA00022723"/>
    </source>
</evidence>
<reference evidence="11 12" key="1">
    <citation type="submission" date="2019-09" db="EMBL/GenBank/DDBJ databases">
        <title>Draft genome of the ectomycorrhizal ascomycete Sphaerosporella brunnea.</title>
        <authorList>
            <consortium name="DOE Joint Genome Institute"/>
            <person name="Benucci G.M."/>
            <person name="Marozzi G."/>
            <person name="Antonielli L."/>
            <person name="Sanchez S."/>
            <person name="Marco P."/>
            <person name="Wang X."/>
            <person name="Falini L.B."/>
            <person name="Barry K."/>
            <person name="Haridas S."/>
            <person name="Lipzen A."/>
            <person name="Labutti K."/>
            <person name="Grigoriev I.V."/>
            <person name="Murat C."/>
            <person name="Martin F."/>
            <person name="Albertini E."/>
            <person name="Donnini D."/>
            <person name="Bonito G."/>
        </authorList>
    </citation>
    <scope>NUCLEOTIDE SEQUENCE [LARGE SCALE GENOMIC DNA]</scope>
    <source>
        <strain evidence="11 12">Sb_GMNB300</strain>
    </source>
</reference>
<dbReference type="InParanoid" id="A0A5J5FAQ8"/>
<feature type="compositionally biased region" description="Basic residues" evidence="8">
    <location>
        <begin position="82"/>
        <end position="91"/>
    </location>
</feature>
<feature type="compositionally biased region" description="Low complexity" evidence="8">
    <location>
        <begin position="206"/>
        <end position="215"/>
    </location>
</feature>
<dbReference type="Pfam" id="PF09329">
    <property type="entry name" value="zf-primase"/>
    <property type="match status" value="1"/>
</dbReference>
<evidence type="ECO:0000256" key="7">
    <source>
        <dbReference type="ARBA" id="ARBA00023242"/>
    </source>
</evidence>
<dbReference type="InterPro" id="IPR040184">
    <property type="entry name" value="Mcm10"/>
</dbReference>
<feature type="compositionally biased region" description="Polar residues" evidence="8">
    <location>
        <begin position="1"/>
        <end position="18"/>
    </location>
</feature>
<organism evidence="11 12">
    <name type="scientific">Sphaerosporella brunnea</name>
    <dbReference type="NCBI Taxonomy" id="1250544"/>
    <lineage>
        <taxon>Eukaryota</taxon>
        <taxon>Fungi</taxon>
        <taxon>Dikarya</taxon>
        <taxon>Ascomycota</taxon>
        <taxon>Pezizomycotina</taxon>
        <taxon>Pezizomycetes</taxon>
        <taxon>Pezizales</taxon>
        <taxon>Pyronemataceae</taxon>
        <taxon>Sphaerosporella</taxon>
    </lineage>
</organism>
<protein>
    <submittedName>
        <fullName evidence="11">Uncharacterized protein</fullName>
    </submittedName>
</protein>
<feature type="domain" description="MCM10 OB-fold" evidence="10">
    <location>
        <begin position="290"/>
        <end position="423"/>
    </location>
</feature>
<keyword evidence="5" id="KW-0863">Zinc-finger</keyword>
<comment type="similarity">
    <text evidence="2">Belongs to the MCM10 family.</text>
</comment>
<feature type="region of interest" description="Disordered" evidence="8">
    <location>
        <begin position="487"/>
        <end position="533"/>
    </location>
</feature>
<feature type="region of interest" description="Disordered" evidence="8">
    <location>
        <begin position="247"/>
        <end position="287"/>
    </location>
</feature>
<dbReference type="InterPro" id="IPR055065">
    <property type="entry name" value="OB_MCM10"/>
</dbReference>
<dbReference type="InterPro" id="IPR012340">
    <property type="entry name" value="NA-bd_OB-fold"/>
</dbReference>
<evidence type="ECO:0000259" key="10">
    <source>
        <dbReference type="Pfam" id="PF22379"/>
    </source>
</evidence>
<dbReference type="Gene3D" id="2.40.50.140">
    <property type="entry name" value="Nucleic acid-binding proteins"/>
    <property type="match status" value="1"/>
</dbReference>
<comment type="subcellular location">
    <subcellularLocation>
        <location evidence="1">Nucleus</location>
    </subcellularLocation>
</comment>
<keyword evidence="12" id="KW-1185">Reference proteome</keyword>
<dbReference type="InterPro" id="IPR015408">
    <property type="entry name" value="Znf_Mcm10/DnaG"/>
</dbReference>
<feature type="compositionally biased region" description="Basic and acidic residues" evidence="8">
    <location>
        <begin position="615"/>
        <end position="633"/>
    </location>
</feature>
<feature type="domain" description="Zinc finger Mcm10/DnaG-type" evidence="9">
    <location>
        <begin position="433"/>
        <end position="478"/>
    </location>
</feature>
<keyword evidence="3" id="KW-0235">DNA replication</keyword>
<dbReference type="Pfam" id="PF22379">
    <property type="entry name" value="OB_MCM10"/>
    <property type="match status" value="1"/>
</dbReference>
<keyword evidence="6" id="KW-0862">Zinc</keyword>
<keyword evidence="4" id="KW-0479">Metal-binding</keyword>
<keyword evidence="7" id="KW-0539">Nucleus</keyword>
<evidence type="ECO:0000313" key="12">
    <source>
        <dbReference type="Proteomes" id="UP000326924"/>
    </source>
</evidence>
<evidence type="ECO:0000256" key="8">
    <source>
        <dbReference type="SAM" id="MobiDB-lite"/>
    </source>
</evidence>
<dbReference type="GO" id="GO:0003697">
    <property type="term" value="F:single-stranded DNA binding"/>
    <property type="evidence" value="ECO:0007669"/>
    <property type="project" value="InterPro"/>
</dbReference>
<name>A0A5J5FAQ8_9PEZI</name>
<dbReference type="Proteomes" id="UP000326924">
    <property type="component" value="Unassembled WGS sequence"/>
</dbReference>
<evidence type="ECO:0000313" key="11">
    <source>
        <dbReference type="EMBL" id="KAA8914323.1"/>
    </source>
</evidence>
<feature type="compositionally biased region" description="Acidic residues" evidence="8">
    <location>
        <begin position="53"/>
        <end position="65"/>
    </location>
</feature>
<comment type="caution">
    <text evidence="11">The sequence shown here is derived from an EMBL/GenBank/DDBJ whole genome shotgun (WGS) entry which is preliminary data.</text>
</comment>
<sequence>MSSNKDIVWPPQTTQDVINLTPRKSRQAYSMTNPPTSPSPLRKSTQPAQLDDGPSDGEESTDEDEEVLKLKLMRIEAKLKLKKLQKQQQKKKLAEATATASGEQKPGSVVEVPMSPSARQMAAQPPPSPKSPSRVLLGIDRGLTGKDISLRRAPQYRKQPLPTVRAPSPPRPAKTFSQRLAEERARDKAKFEKQKTMAQSRSKGFGIADAGTTSSTTGVSTAAAQRATHSFTEVLSQHDRAQEGILRSTSQSFTSTANGFARPTTPPRPSTAPAASDNPESTDEAGFDSFSGLHLLRRTTPHPTVMRYLAKKTIFQLPQLLKTVVSPNYEPPEVEGDWVVVGTICSKSDPRNVGQNTGAKETGKKYMVMQLTDLKWDIELFLFGAGFDRFWKVPVGTVVALLNPGVMKPRNADSGRFSLTIADNADDCVLEIGLARDLGFCRSLKRDGKECGTWIDKRHTAFCAFHVEQTVKKARVSRAEVNSMTSLFSPPKKNGTVKPRRFFGNGAGHSRTRSQGRDDGLLQEGPISDLPQRLGGAGGNIFIAPGRSTAALLDDDDYMASNFRFAGGTKEQRIQRRLLEGKRERELTKRIIEAQGREGGIGAQYLRTRLGDTMGEKERAENRARNAAERKQASEALSTLRSGASGRDIRLSPVTRKRSKSTMAEAAPVVKRTRFALPPSNTNLSDDDLDIVHE</sequence>
<evidence type="ECO:0000259" key="9">
    <source>
        <dbReference type="Pfam" id="PF09329"/>
    </source>
</evidence>
<proteinExistence type="inferred from homology"/>
<evidence type="ECO:0000256" key="5">
    <source>
        <dbReference type="ARBA" id="ARBA00022771"/>
    </source>
</evidence>